<name>A0ABS5AL62_9PSEU</name>
<evidence type="ECO:0000313" key="2">
    <source>
        <dbReference type="EMBL" id="MBP2477303.1"/>
    </source>
</evidence>
<dbReference type="SUPFAM" id="SSF56801">
    <property type="entry name" value="Acetyl-CoA synthetase-like"/>
    <property type="match status" value="1"/>
</dbReference>
<dbReference type="Proteomes" id="UP001519363">
    <property type="component" value="Unassembled WGS sequence"/>
</dbReference>
<feature type="domain" description="AMP-dependent synthetase/ligase" evidence="1">
    <location>
        <begin position="124"/>
        <end position="246"/>
    </location>
</feature>
<dbReference type="RefSeq" id="WP_158103262.1">
    <property type="nucleotide sequence ID" value="NZ_JAGIOO010000001.1"/>
</dbReference>
<dbReference type="PANTHER" id="PTHR45527">
    <property type="entry name" value="NONRIBOSOMAL PEPTIDE SYNTHETASE"/>
    <property type="match status" value="1"/>
</dbReference>
<dbReference type="Pfam" id="PF00501">
    <property type="entry name" value="AMP-binding"/>
    <property type="match status" value="2"/>
</dbReference>
<comment type="caution">
    <text evidence="2">The sequence shown here is derived from an EMBL/GenBank/DDBJ whole genome shotgun (WGS) entry which is preliminary data.</text>
</comment>
<dbReference type="InterPro" id="IPR042099">
    <property type="entry name" value="ANL_N_sf"/>
</dbReference>
<feature type="domain" description="AMP-dependent synthetase/ligase" evidence="1">
    <location>
        <begin position="4"/>
        <end position="93"/>
    </location>
</feature>
<sequence>MQHFERTARRIPEAPAVVHGAAVLGYRELDRRANRLAWRLHAAGAGPGGVVGVRLPRGLPEYVALLGVLKAGAAYRVLPGGAPTTGLTAVLADEAGPGEPGGPETGPAVAVDPAAPCCHTANRVFTHQDVLAFLRVAAPGFGLAEGDRVYQGTPLTLEHHLYEVWPCFAAGATVVAPGGEDDLDGQLAGQRVTVLCGADAQLRALTGVPATVRCVLVHGAPLPTSLVRRWARPGRRILSCSGPTRAARWGSAHQAREGR</sequence>
<evidence type="ECO:0000259" key="1">
    <source>
        <dbReference type="Pfam" id="PF00501"/>
    </source>
</evidence>
<reference evidence="2 3" key="1">
    <citation type="submission" date="2021-03" db="EMBL/GenBank/DDBJ databases">
        <title>Sequencing the genomes of 1000 actinobacteria strains.</title>
        <authorList>
            <person name="Klenk H.-P."/>
        </authorList>
    </citation>
    <scope>NUCLEOTIDE SEQUENCE [LARGE SCALE GENOMIC DNA]</scope>
    <source>
        <strain evidence="2 3">DSM 44580</strain>
    </source>
</reference>
<protein>
    <submittedName>
        <fullName evidence="2">Non-ribosomal peptide synthetase component F</fullName>
    </submittedName>
</protein>
<evidence type="ECO:0000313" key="3">
    <source>
        <dbReference type="Proteomes" id="UP001519363"/>
    </source>
</evidence>
<organism evidence="2 3">
    <name type="scientific">Crossiella equi</name>
    <dbReference type="NCBI Taxonomy" id="130796"/>
    <lineage>
        <taxon>Bacteria</taxon>
        <taxon>Bacillati</taxon>
        <taxon>Actinomycetota</taxon>
        <taxon>Actinomycetes</taxon>
        <taxon>Pseudonocardiales</taxon>
        <taxon>Pseudonocardiaceae</taxon>
        <taxon>Crossiella</taxon>
    </lineage>
</organism>
<dbReference type="PANTHER" id="PTHR45527:SF1">
    <property type="entry name" value="FATTY ACID SYNTHASE"/>
    <property type="match status" value="1"/>
</dbReference>
<keyword evidence="3" id="KW-1185">Reference proteome</keyword>
<gene>
    <name evidence="2" type="ORF">JOF53_006175</name>
</gene>
<dbReference type="Gene3D" id="3.40.50.12780">
    <property type="entry name" value="N-terminal domain of ligase-like"/>
    <property type="match status" value="2"/>
</dbReference>
<proteinExistence type="predicted"/>
<dbReference type="EMBL" id="JAGIOO010000001">
    <property type="protein sequence ID" value="MBP2477303.1"/>
    <property type="molecule type" value="Genomic_DNA"/>
</dbReference>
<dbReference type="InterPro" id="IPR000873">
    <property type="entry name" value="AMP-dep_synth/lig_dom"/>
</dbReference>
<accession>A0ABS5AL62</accession>